<feature type="compositionally biased region" description="Acidic residues" evidence="1">
    <location>
        <begin position="95"/>
        <end position="110"/>
    </location>
</feature>
<sequence length="881" mass="99927">MADRRGVRSASRRKTPTPQPPSKGTAPQLERVSRTRNLRSASREVDDLVDVQKPTRRGARQASVATVTEESENQAPTARRTKRQPAKETLGDLTIVEEMDTQVAIEEDQDNVAPATPTRSQPEDSMPFRSPGAASEMSGTTAISSFSMVEAECLESKFILRHLRKLCESTEEFLEHIAPAEGTIQDDLGHIQEMQKPGSYYSEEYLDYDLEVNVHLKHFKSEEHSYIHIRALHRALFGTNEPAAASQTGLDLILFQANLLIFAKQMMHSNRDDKRVWDLLRQLDNTFPGQFMHSLERDAQPTAVGESALLKETFELALELRTQLAILVLQKSMDNSECNPDEMVSEIFFRSESSQIVDASPIRGWNMSALGGDDSPLSQELQDHVVKRLNKIREFFPMDDPSLQRGEVVDIERLRADFPWEPTILRLLQWVRLRRSELNAVIGSLGGSIAIARNVKQVVEEPQHVVEQAPVQQRSPRRNRRSFGGGRRRSSRKFDPTAPLDPTVMDKWEARERDSGVHLEVNVRQEQGKNHVQPAVHDIQVEQATMKTQQDDFQPILRDDEEFGEQQVEEQLSAEQPPVEQQIEEIEEQVEEVQEQIEQPEALGPPQSSMALLKALKAGLKPQKENRPVSIFDRQSNAQRIEFGDGFDTQSTPRPSSIPKATEPVQTSPRKRRRPFDDSDDSDAFETEDRGTRAIERRRHAPVTKKVRVNPPSSAAAAAPPSHQPPRPTPRLPREVEQAESVSETDAPEMTEEVPSSLYQAQRQLAKENRALEVPQRRNERKARQEWSNEAEEAFCEYMCLYPAKYSAILKYDAAQERPMLEGRTQVNLKDKARTMAINMIKSGTGLMPGFKNIVHPNEKYGKGLVARGWEMRGDGSWRRK</sequence>
<organism evidence="2 3">
    <name type="scientific">Pyrenophora teres f. teres</name>
    <dbReference type="NCBI Taxonomy" id="97479"/>
    <lineage>
        <taxon>Eukaryota</taxon>
        <taxon>Fungi</taxon>
        <taxon>Dikarya</taxon>
        <taxon>Ascomycota</taxon>
        <taxon>Pezizomycotina</taxon>
        <taxon>Dothideomycetes</taxon>
        <taxon>Pleosporomycetidae</taxon>
        <taxon>Pleosporales</taxon>
        <taxon>Pleosporineae</taxon>
        <taxon>Pleosporaceae</taxon>
        <taxon>Pyrenophora</taxon>
    </lineage>
</organism>
<evidence type="ECO:0000313" key="2">
    <source>
        <dbReference type="EMBL" id="CAE7214655.1"/>
    </source>
</evidence>
<feature type="compositionally biased region" description="Pro residues" evidence="1">
    <location>
        <begin position="722"/>
        <end position="731"/>
    </location>
</feature>
<dbReference type="Proteomes" id="UP000472372">
    <property type="component" value="Chromosome 11"/>
</dbReference>
<dbReference type="Gene3D" id="1.10.10.60">
    <property type="entry name" value="Homeodomain-like"/>
    <property type="match status" value="1"/>
</dbReference>
<dbReference type="EMBL" id="HG992987">
    <property type="protein sequence ID" value="CAE7214655.1"/>
    <property type="molecule type" value="Genomic_DNA"/>
</dbReference>
<feature type="compositionally biased region" description="Basic residues" evidence="1">
    <location>
        <begin position="475"/>
        <end position="491"/>
    </location>
</feature>
<protein>
    <submittedName>
        <fullName evidence="2">Uncharacterized protein</fullName>
    </submittedName>
</protein>
<gene>
    <name evidence="2" type="ORF">PTTW11_10591</name>
</gene>
<feature type="region of interest" description="Disordered" evidence="1">
    <location>
        <begin position="464"/>
        <end position="502"/>
    </location>
</feature>
<accession>A0A6S6WGP6</accession>
<feature type="compositionally biased region" description="Low complexity" evidence="1">
    <location>
        <begin position="611"/>
        <end position="621"/>
    </location>
</feature>
<evidence type="ECO:0000256" key="1">
    <source>
        <dbReference type="SAM" id="MobiDB-lite"/>
    </source>
</evidence>
<proteinExistence type="predicted"/>
<feature type="region of interest" description="Disordered" evidence="1">
    <location>
        <begin position="1"/>
        <end position="137"/>
    </location>
</feature>
<dbReference type="AlphaFoldDB" id="A0A6S6WGP6"/>
<feature type="compositionally biased region" description="Basic residues" evidence="1">
    <location>
        <begin position="696"/>
        <end position="708"/>
    </location>
</feature>
<name>A0A6S6WGP6_9PLEO</name>
<feature type="region of interest" description="Disordered" evidence="1">
    <location>
        <begin position="564"/>
        <end position="758"/>
    </location>
</feature>
<feature type="compositionally biased region" description="Low complexity" evidence="1">
    <location>
        <begin position="465"/>
        <end position="474"/>
    </location>
</feature>
<feature type="compositionally biased region" description="Acidic residues" evidence="1">
    <location>
        <begin position="582"/>
        <end position="595"/>
    </location>
</feature>
<feature type="compositionally biased region" description="Polar residues" evidence="1">
    <location>
        <begin position="63"/>
        <end position="76"/>
    </location>
</feature>
<reference evidence="2" key="1">
    <citation type="submission" date="2021-02" db="EMBL/GenBank/DDBJ databases">
        <authorList>
            <person name="Syme A R."/>
            <person name="Syme A R."/>
            <person name="Moolhuijzen P."/>
        </authorList>
    </citation>
    <scope>NUCLEOTIDE SEQUENCE</scope>
    <source>
        <strain evidence="2">W1-1</strain>
    </source>
</reference>
<evidence type="ECO:0000313" key="3">
    <source>
        <dbReference type="Proteomes" id="UP000472372"/>
    </source>
</evidence>
<feature type="compositionally biased region" description="Low complexity" evidence="1">
    <location>
        <begin position="711"/>
        <end position="721"/>
    </location>
</feature>